<name>A0A1V0DY69_9CAUD</name>
<sequence>MLHVPADLLRELDRLGVVAHDRRPDEEPCGVRARDAVPWKPKYDGEEPLCINGEPSSVVLGRGIRVRLVPTADDVARIMFYQDSLTKAGKPRKR</sequence>
<organism evidence="1 2">
    <name type="scientific">Dinoroseobacter phage vB_DshS-R5C</name>
    <dbReference type="NCBI Taxonomy" id="1965368"/>
    <lineage>
        <taxon>Viruses</taxon>
        <taxon>Duplodnaviria</taxon>
        <taxon>Heunggongvirae</taxon>
        <taxon>Uroviricota</taxon>
        <taxon>Caudoviricetes</taxon>
        <taxon>Nanhaivirus</taxon>
        <taxon>Nanhaivirus D5C</taxon>
    </lineage>
</organism>
<evidence type="ECO:0000313" key="2">
    <source>
        <dbReference type="Proteomes" id="UP000224401"/>
    </source>
</evidence>
<protein>
    <submittedName>
        <fullName evidence="1">Uncharacterized protein</fullName>
    </submittedName>
</protein>
<gene>
    <name evidence="1" type="ORF">vBDshSR5C_24</name>
</gene>
<proteinExistence type="predicted"/>
<reference evidence="1 2" key="1">
    <citation type="submission" date="2017-02" db="EMBL/GenBank/DDBJ databases">
        <title>A novel roseosiphophage isolated from the oligotrophic South China Sea.</title>
        <authorList>
            <person name="Yang Y."/>
            <person name="Cai L."/>
            <person name="Zhang R."/>
        </authorList>
    </citation>
    <scope>NUCLEOTIDE SEQUENCE [LARGE SCALE GENOMIC DNA]</scope>
</reference>
<dbReference type="Proteomes" id="UP000224401">
    <property type="component" value="Segment"/>
</dbReference>
<dbReference type="EMBL" id="KY606587">
    <property type="protein sequence ID" value="ARB06078.1"/>
    <property type="molecule type" value="Genomic_DNA"/>
</dbReference>
<evidence type="ECO:0000313" key="1">
    <source>
        <dbReference type="EMBL" id="ARB06078.1"/>
    </source>
</evidence>
<keyword evidence="2" id="KW-1185">Reference proteome</keyword>
<accession>A0A1V0DY69</accession>